<protein>
    <submittedName>
        <fullName evidence="1">Uncharacterized protein</fullName>
    </submittedName>
</protein>
<evidence type="ECO:0000313" key="1">
    <source>
        <dbReference type="EMBL" id="KHN04321.1"/>
    </source>
</evidence>
<dbReference type="EMBL" id="KN669328">
    <property type="protein sequence ID" value="KHN04321.1"/>
    <property type="molecule type" value="Genomic_DNA"/>
</dbReference>
<organism evidence="1">
    <name type="scientific">Glycine soja</name>
    <name type="common">Wild soybean</name>
    <dbReference type="NCBI Taxonomy" id="3848"/>
    <lineage>
        <taxon>Eukaryota</taxon>
        <taxon>Viridiplantae</taxon>
        <taxon>Streptophyta</taxon>
        <taxon>Embryophyta</taxon>
        <taxon>Tracheophyta</taxon>
        <taxon>Spermatophyta</taxon>
        <taxon>Magnoliopsida</taxon>
        <taxon>eudicotyledons</taxon>
        <taxon>Gunneridae</taxon>
        <taxon>Pentapetalae</taxon>
        <taxon>rosids</taxon>
        <taxon>fabids</taxon>
        <taxon>Fabales</taxon>
        <taxon>Fabaceae</taxon>
        <taxon>Papilionoideae</taxon>
        <taxon>50 kb inversion clade</taxon>
        <taxon>NPAAA clade</taxon>
        <taxon>indigoferoid/millettioid clade</taxon>
        <taxon>Phaseoleae</taxon>
        <taxon>Glycine</taxon>
        <taxon>Glycine subgen. Soja</taxon>
    </lineage>
</organism>
<dbReference type="AlphaFoldDB" id="A0A0B2P4Y1"/>
<reference evidence="1" key="1">
    <citation type="submission" date="2014-07" db="EMBL/GenBank/DDBJ databases">
        <title>Identification of a novel salt tolerance gene in wild soybean by whole-genome sequencing.</title>
        <authorList>
            <person name="Lam H.-M."/>
            <person name="Qi X."/>
            <person name="Li M.-W."/>
            <person name="Liu X."/>
            <person name="Xie M."/>
            <person name="Ni M."/>
            <person name="Xu X."/>
        </authorList>
    </citation>
    <scope>NUCLEOTIDE SEQUENCE [LARGE SCALE GENOMIC DNA]</scope>
    <source>
        <tissue evidence="1">Root</tissue>
    </source>
</reference>
<proteinExistence type="predicted"/>
<gene>
    <name evidence="1" type="ORF">glysoja_030915</name>
</gene>
<accession>A0A0B2P4Y1</accession>
<dbReference type="Proteomes" id="UP000053555">
    <property type="component" value="Unassembled WGS sequence"/>
</dbReference>
<name>A0A0B2P4Y1_GLYSO</name>
<sequence>MRIIKSPMSEMNVAVTAKAGATKRLASSFESNPSIDAVATPVTPKPRVVVERNGAVLSKWVLLLCLLSSIRSTHLGAACEEKKREKNRNRNIKSSCQFHVLILPN</sequence>